<keyword evidence="2" id="KW-1185">Reference proteome</keyword>
<evidence type="ECO:0000313" key="1">
    <source>
        <dbReference type="EMBL" id="RAH64225.1"/>
    </source>
</evidence>
<dbReference type="Proteomes" id="UP000249661">
    <property type="component" value="Unassembled WGS sequence"/>
</dbReference>
<name>A0ACD1GS16_9EURO</name>
<protein>
    <submittedName>
        <fullName evidence="1">Integral membrane protein</fullName>
    </submittedName>
</protein>
<sequence>MEEIWERDLSPERIAYLAQSRIPGIIACNTILLVFATGGLLVRLFVRVRYLTGINLDDVLCITSWIFTFALCFTTMWMTRYGFGKHIGTVTSFSARSMFLKLDFVTMLTYVLALGAIKISFCVLYLQIFPGRKFRIACWCLLAILIGETVAETFVVIFQCIPVHKAWDATGLVEGYCVNMTALYYSNFAIKLATDLAIFIMPIPKLWQLKMTRGKRMGLVVMFSLGLLVCVTSIIRVSYMNSFAVDHTWSMVNTELWSCVEVAVALFIACIPSFKTIITHRFPVLQRLLGLSSEGDSAGPSKMYGTASRRTFPGHGPSMSIKLHNVTGPGHSSTSSSRAEADTGNESQERFMFPEGIHVVTKVSVNETV</sequence>
<accession>A0ACD1GS16</accession>
<reference evidence="1" key="1">
    <citation type="submission" date="2018-02" db="EMBL/GenBank/DDBJ databases">
        <title>The genomes of Aspergillus section Nigri reveals drivers in fungal speciation.</title>
        <authorList>
            <consortium name="DOE Joint Genome Institute"/>
            <person name="Vesth T.C."/>
            <person name="Nybo J."/>
            <person name="Theobald S."/>
            <person name="Brandl J."/>
            <person name="Frisvad J.C."/>
            <person name="Nielsen K.F."/>
            <person name="Lyhne E.K."/>
            <person name="Kogle M.E."/>
            <person name="Kuo A."/>
            <person name="Riley R."/>
            <person name="Clum A."/>
            <person name="Nolan M."/>
            <person name="Lipzen A."/>
            <person name="Salamov A."/>
            <person name="Henrissat B."/>
            <person name="Wiebenga A."/>
            <person name="De vries R.P."/>
            <person name="Grigoriev I.V."/>
            <person name="Mortensen U.H."/>
            <person name="Andersen M.R."/>
            <person name="Baker S.E."/>
        </authorList>
    </citation>
    <scope>NUCLEOTIDE SEQUENCE</scope>
    <source>
        <strain evidence="1">CBS 121060</strain>
    </source>
</reference>
<gene>
    <name evidence="1" type="ORF">BO66DRAFT_336857</name>
</gene>
<evidence type="ECO:0000313" key="2">
    <source>
        <dbReference type="Proteomes" id="UP000249661"/>
    </source>
</evidence>
<organism evidence="1 2">
    <name type="scientific">Aspergillus aculeatinus CBS 121060</name>
    <dbReference type="NCBI Taxonomy" id="1448322"/>
    <lineage>
        <taxon>Eukaryota</taxon>
        <taxon>Fungi</taxon>
        <taxon>Dikarya</taxon>
        <taxon>Ascomycota</taxon>
        <taxon>Pezizomycotina</taxon>
        <taxon>Eurotiomycetes</taxon>
        <taxon>Eurotiomycetidae</taxon>
        <taxon>Eurotiales</taxon>
        <taxon>Aspergillaceae</taxon>
        <taxon>Aspergillus</taxon>
        <taxon>Aspergillus subgen. Circumdati</taxon>
    </lineage>
</organism>
<proteinExistence type="predicted"/>
<dbReference type="EMBL" id="KZ825018">
    <property type="protein sequence ID" value="RAH64225.1"/>
    <property type="molecule type" value="Genomic_DNA"/>
</dbReference>